<dbReference type="PANTHER" id="PTHR43775">
    <property type="entry name" value="FATTY ACID SYNTHASE"/>
    <property type="match status" value="1"/>
</dbReference>
<dbReference type="SMART" id="SM00823">
    <property type="entry name" value="PKS_PP"/>
    <property type="match status" value="3"/>
</dbReference>
<dbReference type="Pfam" id="PF00698">
    <property type="entry name" value="Acyl_transf_1"/>
    <property type="match status" value="3"/>
</dbReference>
<dbReference type="PROSITE" id="PS00012">
    <property type="entry name" value="PHOSPHOPANTETHEINE"/>
    <property type="match status" value="3"/>
</dbReference>
<comment type="caution">
    <text evidence="10">The sequence shown here is derived from an EMBL/GenBank/DDBJ whole genome shotgun (WGS) entry which is preliminary data.</text>
</comment>
<dbReference type="InterPro" id="IPR036736">
    <property type="entry name" value="ACP-like_sf"/>
</dbReference>
<evidence type="ECO:0000259" key="8">
    <source>
        <dbReference type="PROSITE" id="PS52004"/>
    </source>
</evidence>
<feature type="region of interest" description="Disordered" evidence="6">
    <location>
        <begin position="3297"/>
        <end position="3316"/>
    </location>
</feature>
<accession>A0ABX2FID7</accession>
<feature type="domain" description="Ketosynthase family 3 (KS3)" evidence="8">
    <location>
        <begin position="1"/>
        <end position="400"/>
    </location>
</feature>
<evidence type="ECO:0000259" key="7">
    <source>
        <dbReference type="PROSITE" id="PS50075"/>
    </source>
</evidence>
<feature type="domain" description="Ketosynthase family 3 (KS3)" evidence="8">
    <location>
        <begin position="2346"/>
        <end position="2767"/>
    </location>
</feature>
<dbReference type="Pfam" id="PF14765">
    <property type="entry name" value="PS-DH"/>
    <property type="match status" value="1"/>
</dbReference>
<dbReference type="InterPro" id="IPR020807">
    <property type="entry name" value="PKS_DH"/>
</dbReference>
<feature type="active site" description="Proton acceptor; for dehydratase activity" evidence="5">
    <location>
        <position position="3245"/>
    </location>
</feature>
<organism evidence="10 11">
    <name type="scientific">Kibdelosporangium persicum</name>
    <dbReference type="NCBI Taxonomy" id="2698649"/>
    <lineage>
        <taxon>Bacteria</taxon>
        <taxon>Bacillati</taxon>
        <taxon>Actinomycetota</taxon>
        <taxon>Actinomycetes</taxon>
        <taxon>Pseudonocardiales</taxon>
        <taxon>Pseudonocardiaceae</taxon>
        <taxon>Kibdelosporangium</taxon>
    </lineage>
</organism>
<keyword evidence="11" id="KW-1185">Reference proteome</keyword>
<dbReference type="SUPFAM" id="SSF51735">
    <property type="entry name" value="NAD(P)-binding Rossmann-fold domains"/>
    <property type="match status" value="4"/>
</dbReference>
<dbReference type="SMART" id="SM00822">
    <property type="entry name" value="PKS_KR"/>
    <property type="match status" value="2"/>
</dbReference>
<dbReference type="CDD" id="cd08956">
    <property type="entry name" value="KR_3_FAS_SDR_x"/>
    <property type="match status" value="1"/>
</dbReference>
<feature type="domain" description="PKS/mFAS DH" evidence="9">
    <location>
        <begin position="3213"/>
        <end position="3486"/>
    </location>
</feature>
<dbReference type="SMART" id="SM00827">
    <property type="entry name" value="PKS_AT"/>
    <property type="match status" value="3"/>
</dbReference>
<reference evidence="10 11" key="1">
    <citation type="submission" date="2020-01" db="EMBL/GenBank/DDBJ databases">
        <title>Kibdelosporangium persica a novel Actinomycetes from a hot desert in Iran.</title>
        <authorList>
            <person name="Safaei N."/>
            <person name="Zaburannyi N."/>
            <person name="Mueller R."/>
            <person name="Wink J."/>
        </authorList>
    </citation>
    <scope>NUCLEOTIDE SEQUENCE [LARGE SCALE GENOMIC DNA]</scope>
    <source>
        <strain evidence="10 11">4NS15</strain>
    </source>
</reference>
<dbReference type="Pfam" id="PF16197">
    <property type="entry name" value="KAsynt_C_assoc"/>
    <property type="match status" value="3"/>
</dbReference>
<dbReference type="InterPro" id="IPR018201">
    <property type="entry name" value="Ketoacyl_synth_AS"/>
</dbReference>
<dbReference type="Proteomes" id="UP000763557">
    <property type="component" value="Unassembled WGS sequence"/>
</dbReference>
<feature type="domain" description="Carrier" evidence="7">
    <location>
        <begin position="3908"/>
        <end position="3983"/>
    </location>
</feature>
<dbReference type="InterPro" id="IPR014031">
    <property type="entry name" value="Ketoacyl_synth_C"/>
</dbReference>
<dbReference type="Pfam" id="PF02801">
    <property type="entry name" value="Ketoacyl-synt_C"/>
    <property type="match status" value="3"/>
</dbReference>
<dbReference type="InterPro" id="IPR050091">
    <property type="entry name" value="PKS_NRPS_Biosynth_Enz"/>
</dbReference>
<feature type="domain" description="Carrier" evidence="7">
    <location>
        <begin position="845"/>
        <end position="923"/>
    </location>
</feature>
<dbReference type="PANTHER" id="PTHR43775:SF51">
    <property type="entry name" value="INACTIVE PHENOLPHTHIOCEROL SYNTHESIS POLYKETIDE SYNTHASE TYPE I PKS1-RELATED"/>
    <property type="match status" value="1"/>
</dbReference>
<dbReference type="InterPro" id="IPR016035">
    <property type="entry name" value="Acyl_Trfase/lysoPLipase"/>
</dbReference>
<evidence type="ECO:0000256" key="4">
    <source>
        <dbReference type="ARBA" id="ARBA00023315"/>
    </source>
</evidence>
<dbReference type="PROSITE" id="PS52004">
    <property type="entry name" value="KS3_2"/>
    <property type="match status" value="3"/>
</dbReference>
<dbReference type="InterPro" id="IPR001227">
    <property type="entry name" value="Ac_transferase_dom_sf"/>
</dbReference>
<dbReference type="InterPro" id="IPR014030">
    <property type="entry name" value="Ketoacyl_synth_N"/>
</dbReference>
<name>A0ABX2FID7_9PSEU</name>
<keyword evidence="4" id="KW-0012">Acyltransferase</keyword>
<dbReference type="InterPro" id="IPR049900">
    <property type="entry name" value="PKS_mFAS_DH"/>
</dbReference>
<gene>
    <name evidence="10" type="ORF">GC106_84590</name>
</gene>
<dbReference type="InterPro" id="IPR032821">
    <property type="entry name" value="PKS_assoc"/>
</dbReference>
<dbReference type="SUPFAM" id="SSF53901">
    <property type="entry name" value="Thiolase-like"/>
    <property type="match status" value="3"/>
</dbReference>
<keyword evidence="3" id="KW-0808">Transferase</keyword>
<dbReference type="InterPro" id="IPR036291">
    <property type="entry name" value="NAD(P)-bd_dom_sf"/>
</dbReference>
<dbReference type="InterPro" id="IPR057326">
    <property type="entry name" value="KR_dom"/>
</dbReference>
<dbReference type="SUPFAM" id="SSF52151">
    <property type="entry name" value="FabD/lysophospholipase-like"/>
    <property type="match status" value="3"/>
</dbReference>
<dbReference type="PROSITE" id="PS52019">
    <property type="entry name" value="PKS_MFAS_DH"/>
    <property type="match status" value="1"/>
</dbReference>
<feature type="active site" description="Proton donor; for dehydratase activity" evidence="5">
    <location>
        <position position="3407"/>
    </location>
</feature>
<sequence length="4053" mass="428335">MAPSVDAFWRLLVDGTDAVRDLPAGRADSGPGQGRGGFLDRVDEFDADFFGVPPSEAVALDPRQRLMLELGWEALEDAGIVPSRLRNTRTGVFIGAIGDDYATIAHRRGLDEVTAYSLTGLSRGMVANRLSYAFGLRGPSLTVDAAQSSSLVAVHLAAESLRNGESSLALAGGVNLVLTPDSTATVSAFGALSPDGRCYTFDARANGYVRGEGGAVVVLKRLADAVADGDPVYCVIKGSAVNNDGGGESLTSPVRAAQEEVIRLAYRDAGVDPTEVDYVELHGTGTRVGDPIEAAALGAALGTVPGRGNSLLVGSVKTNIGHLEGAAGVAGLLKAVLCLRHRQLVPSLNFTRPNPAIAMDELNLRVQLSMSPWPHPDRQLVAGVSAFGMGGTNCHVVLSDWDTQADRPPRPARGPVPWPVSAKTPAALRAQAKALASAAETRDLTDVGYSLASSRSTFEQRAVVIGADYGTLVEGVRMLADGESARNVVRGTAHGPVTGTVFVFPGQGPQWTNMAIGLIEASDVFAARMAECAAALAPFVDWDLFDVLRDEQALQRADVVQPALWAVMISLAELWRSHGVVPSAVVGHSQGEIAAACVAGALSLDDGARVVALRGKALMELSGRGGLVSVPLPPDEVPPVEGLSVAAINGPRATVVAGEPGALDEICALVPEARRVPIDYASHSAQVEVIRDRMLADLAPVTPRRSDIAFVSTVTGARVDTTGLDGPYWYRNLRQTVRFEPAIRQLLEHGVFIEVSPHPVLTMGIQQTVDSAGSDALVLGTLRRGEGGTERFLKSLAEAHVHGVEVDWIPALPDGRRVSLPTYAFQRQRYWLGTAAPSRPTAATGDRPAGLDLVRSEAAAVLGRGRPGDIIADLTFRDLGFDSLLAMELRNRLARATGVRLPSSALFDYPTPAELAEYLADGSPEPVLTTATTSTPIGEPIAIVAMSCRYPGGVRSPEDLWRLVCEGVDAITDLPGDRGWDVTGFNGGFLPDVAEFDAAFFGISPREAVAMDPQQRLLLETCWEAVERAGINAASLRGGDTGVFVGATAQDYGPRLHEADAELAGYLLTGTTVSVASGRVAYLLGLQGPAMTVDTACSSSLVAVHLAAQSLRHRECSLALAAGVTVMSNPGMFLEFARQRGLSPDGRCKAFAATADGTGWAEGVGVLVLERLSDARANGHRVLAVVRGSAVNQDGASNGLTAPNGLSQQRVIRQALVNAGLSASDVDVVEAHGTGTTLGDPIEAHALLATYGQDRERPLWLGSVKSNIGHTQAAAGIAGVIKMVEAMRHETLPRTLHVDQPSPHIDWTSGAVSLLTEQQPWPEGGRRRRAGVSSFGVSGTNAHVIIEDAPEAAPDSRSDDGRHAGTVPWVLSARNQSALRERATDLLPYVDDDAIDIGFSLAATRTRFEHRAVVLADDRDGHVQALGALSSGAASAPGLVTGKAEADRGGVVFVFPGQGSQWVGMARELLGSSPVFAERMGACGAALGEFVEWSLVDVLGDEVLLGRVDVVQPVLWAVMVSLAEVWRSFGVVPSGVVGHSQGEIAAAVVAGGLSLVDGARVVALRSRAIREVLAGRGGMVSVPLPPDELSLGEGLSVAAVNGPRSTVVSGDPVALERLLATVEGARRIAVDYASHSVQVEAVRDRLLSDLAGIAPRSGGVAFYSTVTGGRLDTVELSAGYWFRNLRETVRFDQATRALLDGGHGVFVEVSAHPVLVVGMQETFEDAGCGAVALGTLRRGDGGWSRLLTSLAEAYVHGVDVDWRPTFPDARIVDLPTYPFQRKRYWHQSVSRSTKPDVNGLCYSIHWEQLPDRPAELSGTWLVVSPSGSEYAEAVIDALERHGTKVLPSRWDLDPLPDERDLAGVLSLLDLGETVELLRALPDTEAPVWLVTRGAVFTTPADGPSTPEQAMIWGLGRAIGLERPHGFGGLIDLPELLDEAALTRLCAALSGVDGEDQMAIRSSGLFARRLVRAAERSVARTWTPSDGTVLVTGGTGALGAHIARWLVGNGARDVVLASRRGTAAPGAAALAEELGSAVTVVECDAADRAALAALLATLPRLTAVVHAAGVFDERPLGELTRPALDRVVRAKAVAAANLHELTADRELSAFVMFSSGSGIWGAGGQGAYGAANAFLDALAHHRRALGLPATSIAWGSWAGAGMAAESGKDLRRLGIRPIAPERGVAALQLALDRDETTVVVADVDWDRFVPSFSTERRSPLLDGLVSVPDREDDESPFVRQILALAPADRDRAITTLVRDETAMVLGHSRADTLDTGKAFKQLGFDSMTAVDLRNRLHARTGLRLPTTVLFDHPTPAALAGHLRTLVEGPSSDSLVTATTPAAMPTADDPIAIVAMSCRLPGGVGTPEDFWRLLSGEVDAIGTFPTDRGWDLDALFGAEPARSHTRSGGFLYDAGRFDAEFFGISPREALAMDPQQRLLLETSWEVFERAGMNPHSLRGSDTGVFVGAMTQDYGPRPHEAPEDFQGYLLTGNTGSVISGRLSYLFGFEGGAVTIDTGCSSSLVALHLATQSLRQGECSLALVGGVAVMPSPAVFVEFSRQGGLAPDGRCKAFAAAADGTGWAEGVGVLLLERLSDAQANGHRVLAVVRGSAVNQDGASNGLTAPNGLSQQRVIRQALANARLSPSDVDVVEAHGTGTTLGDPIEAQALLATYGQDREQPLLLGSVKSNIGHTQAAAGIAGVIKMVLAMRNGMVPRTLHVDAPSPHVDWSTGTVDLITETRPWPATGHPRRAGVSAFGVGGTNSHVIIEEALDDEADLPDNPRSTALVPWVLSARSNSALRQYAGNLLAYVGDHAADVGFSLVTTRAAFEHRAVVVGPDRDCVQALTDGRPHARVVTGVAATPCTDVVFVFPGQGSQWVGMARELLASSSVFAERMGECAEALGEFVEWSLVDVLGDEVLLGRVDVVQPVLWAVMVSLAEVWRSYGVVPSAVVGHSQGEIAAAVVAGGLSLVDGARVVALRSRAIGEVLAGRGGMVSVPLPPDELPLGDGLSVAAVNGPNSTVVSGDPVALERLLSAVEGARRIAVDYASHSTQVEVVRDRLFSDLAGVTPRSGGVAFYSTVSGERIDCAELTADYWYRNLRETVQFDQTIRTALQDGRGVFVEVSPHPVLVVGMQETIEDVGSGAVALGTLRRGDGGWSRLLTSLAEAYVHGVDVDWRPAFPDARIVELPTYPFQHKQYWLSPRRTEESAGTSAHPILNAVVPLADGDGVVLTGRLSLRDQPWLADHAVHGVVLLPGTAFVELAIWAGHEVGCDRVDELILEAPLVLAEHTDTVVQMSVSGPDEDGSRSMTVHSRLDNDGTWTKHATGTLVPGGSEKPTLETWPPDHAERIDLHVLQEQLADAGYHYGPTFQGIRAAWRRDSEIFAEVALAEERHDDARRFGLHPALLDIALQPIVAGGLLPDFGDTAHLPFCWRGVTLHATGATALRVRLRTAGVDSIGVTVADVTGNTVATADELLLRPVAAQQLQRTGRQDSMYRVEWVPAESGSVHRLPIKTHSIESSVDGSVRTATTEALQVVQSWLAEERDAILVIVTSGAVAVRPGESLRDAAQAAVWGLVRSAQSEHPGRFLLCDTDGSEDLTSVLSTVSDEPEIALRDGRAYVPRLTRVTADHSTTLNPEGTVLITGGTGTLGGLIARHLVTEHRVRRLVLTSRSGVSDLPEELSALGAQVRVVACDAADRSALESLLAEIPDLTSVVHAAGVLDDGVVTSLTPERVDTVLRPKVDAAQHLHELTKDRDLSAFVLFSSASALFGMAGQANYAAANSFVDALAQQRRSAGLPAVALAWGFWEHRSGMTGHLSDTDLNRMRRTGIGPLSTEEGLALFDAALGTESPVLVTARLDTAGLRDTDAVPPLLRGLVRASRRRTVQTDPQDGGLLQRLATLSDVERDQVLVDMVRTHAAAVLGHASIDAVPAERAFSDLGFDSLTSVELRNRLMRATGSRFSPTVVFDHPTPAALAVHIGTQLRPEAPGATVLAELDRLLDRVRDDGETRNAVMSRMRSVLSGWDGAAAPDEDVEAADDDELFDLIHREFGKS</sequence>
<dbReference type="InterPro" id="IPR006162">
    <property type="entry name" value="Ppantetheine_attach_site"/>
</dbReference>
<dbReference type="InterPro" id="IPR013968">
    <property type="entry name" value="PKS_KR"/>
</dbReference>
<dbReference type="InterPro" id="IPR049551">
    <property type="entry name" value="PKS_DH_C"/>
</dbReference>
<feature type="domain" description="Carrier" evidence="7">
    <location>
        <begin position="2250"/>
        <end position="2325"/>
    </location>
</feature>
<dbReference type="PROSITE" id="PS00606">
    <property type="entry name" value="KS3_1"/>
    <property type="match status" value="2"/>
</dbReference>
<feature type="region of interest" description="C-terminal hotdog fold" evidence="5">
    <location>
        <begin position="3346"/>
        <end position="3486"/>
    </location>
</feature>
<dbReference type="PROSITE" id="PS50075">
    <property type="entry name" value="CARRIER"/>
    <property type="match status" value="3"/>
</dbReference>
<evidence type="ECO:0008006" key="12">
    <source>
        <dbReference type="Google" id="ProtNLM"/>
    </source>
</evidence>
<protein>
    <recommendedName>
        <fullName evidence="12">Acyl transferase domain-containing protein</fullName>
    </recommendedName>
</protein>
<dbReference type="InterPro" id="IPR009081">
    <property type="entry name" value="PP-bd_ACP"/>
</dbReference>
<dbReference type="InterPro" id="IPR055123">
    <property type="entry name" value="SpnB-like_Rossmann"/>
</dbReference>
<dbReference type="Pfam" id="PF21089">
    <property type="entry name" value="PKS_DH_N"/>
    <property type="match status" value="1"/>
</dbReference>
<keyword evidence="2" id="KW-0597">Phosphoprotein</keyword>
<dbReference type="InterPro" id="IPR014043">
    <property type="entry name" value="Acyl_transferase_dom"/>
</dbReference>
<dbReference type="Pfam" id="PF08659">
    <property type="entry name" value="KR"/>
    <property type="match status" value="2"/>
</dbReference>
<evidence type="ECO:0000256" key="3">
    <source>
        <dbReference type="ARBA" id="ARBA00022679"/>
    </source>
</evidence>
<evidence type="ECO:0000256" key="6">
    <source>
        <dbReference type="SAM" id="MobiDB-lite"/>
    </source>
</evidence>
<dbReference type="InterPro" id="IPR016039">
    <property type="entry name" value="Thiolase-like"/>
</dbReference>
<evidence type="ECO:0000313" key="10">
    <source>
        <dbReference type="EMBL" id="NRN71184.1"/>
    </source>
</evidence>
<dbReference type="Gene3D" id="1.10.1200.10">
    <property type="entry name" value="ACP-like"/>
    <property type="match status" value="3"/>
</dbReference>
<dbReference type="InterPro" id="IPR042104">
    <property type="entry name" value="PKS_dehydratase_sf"/>
</dbReference>
<dbReference type="SMART" id="SM01294">
    <property type="entry name" value="PKS_PP_betabranch"/>
    <property type="match status" value="2"/>
</dbReference>
<dbReference type="SMART" id="SM00826">
    <property type="entry name" value="PKS_DH"/>
    <property type="match status" value="1"/>
</dbReference>
<evidence type="ECO:0000313" key="11">
    <source>
        <dbReference type="Proteomes" id="UP000763557"/>
    </source>
</evidence>
<dbReference type="Pfam" id="PF22953">
    <property type="entry name" value="SpnB_Rossmann"/>
    <property type="match status" value="1"/>
</dbReference>
<dbReference type="Pfam" id="PF00550">
    <property type="entry name" value="PP-binding"/>
    <property type="match status" value="3"/>
</dbReference>
<evidence type="ECO:0000259" key="9">
    <source>
        <dbReference type="PROSITE" id="PS52019"/>
    </source>
</evidence>
<dbReference type="EMBL" id="JAAATY010000054">
    <property type="protein sequence ID" value="NRN71184.1"/>
    <property type="molecule type" value="Genomic_DNA"/>
</dbReference>
<dbReference type="SUPFAM" id="SSF47336">
    <property type="entry name" value="ACP-like"/>
    <property type="match status" value="3"/>
</dbReference>
<dbReference type="Gene3D" id="3.30.70.3290">
    <property type="match status" value="3"/>
</dbReference>
<dbReference type="InterPro" id="IPR020841">
    <property type="entry name" value="PKS_Beta-ketoAc_synthase_dom"/>
</dbReference>
<dbReference type="CDD" id="cd08952">
    <property type="entry name" value="KR_1_SDR_x"/>
    <property type="match status" value="1"/>
</dbReference>
<dbReference type="Gene3D" id="3.40.50.720">
    <property type="entry name" value="NAD(P)-binding Rossmann-like Domain"/>
    <property type="match status" value="2"/>
</dbReference>
<dbReference type="Gene3D" id="3.40.47.10">
    <property type="match status" value="3"/>
</dbReference>
<dbReference type="CDD" id="cd00833">
    <property type="entry name" value="PKS"/>
    <property type="match status" value="3"/>
</dbReference>
<dbReference type="Gene3D" id="3.40.366.10">
    <property type="entry name" value="Malonyl-Coenzyme A Acyl Carrier Protein, domain 2"/>
    <property type="match status" value="3"/>
</dbReference>
<dbReference type="InterPro" id="IPR049552">
    <property type="entry name" value="PKS_DH_N"/>
</dbReference>
<proteinExistence type="predicted"/>
<feature type="region of interest" description="N-terminal hotdog fold" evidence="5">
    <location>
        <begin position="3213"/>
        <end position="3335"/>
    </location>
</feature>
<evidence type="ECO:0000256" key="1">
    <source>
        <dbReference type="ARBA" id="ARBA00022450"/>
    </source>
</evidence>
<dbReference type="SMART" id="SM00825">
    <property type="entry name" value="PKS_KS"/>
    <property type="match status" value="3"/>
</dbReference>
<dbReference type="InterPro" id="IPR020806">
    <property type="entry name" value="PKS_PP-bd"/>
</dbReference>
<dbReference type="InterPro" id="IPR016036">
    <property type="entry name" value="Malonyl_transacylase_ACP-bd"/>
</dbReference>
<keyword evidence="1" id="KW-0596">Phosphopantetheine</keyword>
<feature type="domain" description="Ketosynthase family 3 (KS3)" evidence="8">
    <location>
        <begin position="938"/>
        <end position="1348"/>
    </location>
</feature>
<dbReference type="SUPFAM" id="SSF55048">
    <property type="entry name" value="Probable ACP-binding domain of malonyl-CoA ACP transacylase"/>
    <property type="match status" value="3"/>
</dbReference>
<dbReference type="Gene3D" id="3.10.129.110">
    <property type="entry name" value="Polyketide synthase dehydratase"/>
    <property type="match status" value="1"/>
</dbReference>
<dbReference type="Pfam" id="PF00109">
    <property type="entry name" value="ketoacyl-synt"/>
    <property type="match status" value="3"/>
</dbReference>
<evidence type="ECO:0000256" key="5">
    <source>
        <dbReference type="PROSITE-ProRule" id="PRU01363"/>
    </source>
</evidence>
<evidence type="ECO:0000256" key="2">
    <source>
        <dbReference type="ARBA" id="ARBA00022553"/>
    </source>
</evidence>